<accession>A0AAU7E8R5</accession>
<protein>
    <recommendedName>
        <fullName evidence="3">Tetratricopeptide repeat-like domain-containing protein</fullName>
    </recommendedName>
</protein>
<feature type="transmembrane region" description="Helical" evidence="1">
    <location>
        <begin position="36"/>
        <end position="58"/>
    </location>
</feature>
<evidence type="ECO:0008006" key="3">
    <source>
        <dbReference type="Google" id="ProtNLM"/>
    </source>
</evidence>
<name>A0AAU7E8R5_9BACT</name>
<evidence type="ECO:0000256" key="1">
    <source>
        <dbReference type="SAM" id="Phobius"/>
    </source>
</evidence>
<proteinExistence type="predicted"/>
<evidence type="ECO:0000313" key="2">
    <source>
        <dbReference type="EMBL" id="XBJ29889.1"/>
    </source>
</evidence>
<keyword evidence="1" id="KW-0812">Transmembrane</keyword>
<dbReference type="EMBL" id="CP155620">
    <property type="protein sequence ID" value="XBJ29889.1"/>
    <property type="molecule type" value="Genomic_DNA"/>
</dbReference>
<dbReference type="RefSeq" id="WP_348518983.1">
    <property type="nucleotide sequence ID" value="NZ_CP155620.1"/>
</dbReference>
<gene>
    <name evidence="2" type="ORF">AAH949_03400</name>
</gene>
<keyword evidence="1" id="KW-0472">Membrane</keyword>
<organism evidence="2">
    <name type="scientific">Campylobacter sp. CCS1377</name>
    <dbReference type="NCBI Taxonomy" id="3158229"/>
    <lineage>
        <taxon>Bacteria</taxon>
        <taxon>Pseudomonadati</taxon>
        <taxon>Campylobacterota</taxon>
        <taxon>Epsilonproteobacteria</taxon>
        <taxon>Campylobacterales</taxon>
        <taxon>Campylobacteraceae</taxon>
        <taxon>Campylobacter</taxon>
    </lineage>
</organism>
<keyword evidence="1" id="KW-1133">Transmembrane helix</keyword>
<sequence length="181" mass="21026">MALKDDLNTIKSELSAQEQMIGNFIKGERFIRKYKYYFLALIVTLLLWFLISFIINLVKENNIKTSNELYISLIKDPNNQEKLNSLKDKNANLYAIYLLSQNSSNLQELENLKLDPLLKSIVDLELNKDSILLKEYKKLLLAYSLLEQNKIKEAQVIFSQIDPNSQIGQLANNLKHYQGQK</sequence>
<reference evidence="2" key="1">
    <citation type="submission" date="2024-05" db="EMBL/GenBank/DDBJ databases">
        <title>Campylobacter coli isolated from environmental waters in Slovenia.</title>
        <authorList>
            <person name="Zautner A.E."/>
            <person name="Bunk B."/>
            <person name="Riedel T."/>
            <person name="Sproeer C."/>
        </authorList>
    </citation>
    <scope>NUCLEOTIDE SEQUENCE</scope>
    <source>
        <strain evidence="2">CCS1377</strain>
    </source>
</reference>
<dbReference type="AlphaFoldDB" id="A0AAU7E8R5"/>